<dbReference type="PANTHER" id="PTHR13369:SF3">
    <property type="entry name" value="METHYLTRANSFERASE DOMAIN-CONTAINING PROTEIN"/>
    <property type="match status" value="1"/>
</dbReference>
<dbReference type="PANTHER" id="PTHR13369">
    <property type="match status" value="1"/>
</dbReference>
<sequence length="400" mass="44363">MPTTLESALAEIVEAISHRDSFVRCVLSGRRRNFELAIERIDIKPVLIKGAILLQIMENDGVRTTTKNADLSREQILALLNTGFANFLVESRDGSISLRITKKGEAQVHYEKGEFVQNLEHDRKKNRLLEPSDPFLIEVGISDSKGVVKPSRQDKFKQVEEFLRLLAPTVDSAISAGQLPAPTESKPLNIVDLGCGHAYLTFAAHQYLRSTDRPVHVIGIDIREESRARNEKIAIALGISESIEFRAQEIAATTKTNVDVAIALHACDTATDDALAWAVKNGAGLILAAPCCHHDIQRQMDAIPEPWSMVTKQGILKERLGDILTDAIRCQILRLLGYRVEAIEFIGGEHTPRNLMIRAVKTGVAAQRADIDRYVLLIEQWQLSPYLATVLKAELSLVLT</sequence>
<name>A0A6J7FR73_9ZZZZ</name>
<accession>A0A6J7FR73</accession>
<dbReference type="AlphaFoldDB" id="A0A6J7FR73"/>
<proteinExistence type="predicted"/>
<protein>
    <submittedName>
        <fullName evidence="2">Unannotated protein</fullName>
    </submittedName>
</protein>
<dbReference type="InterPro" id="IPR025714">
    <property type="entry name" value="Methyltranfer_dom"/>
</dbReference>
<evidence type="ECO:0000259" key="1">
    <source>
        <dbReference type="Pfam" id="PF13679"/>
    </source>
</evidence>
<evidence type="ECO:0000313" key="2">
    <source>
        <dbReference type="EMBL" id="CAB4898017.1"/>
    </source>
</evidence>
<dbReference type="SUPFAM" id="SSF53335">
    <property type="entry name" value="S-adenosyl-L-methionine-dependent methyltransferases"/>
    <property type="match status" value="1"/>
</dbReference>
<dbReference type="EMBL" id="CAFBME010000074">
    <property type="protein sequence ID" value="CAB4898017.1"/>
    <property type="molecule type" value="Genomic_DNA"/>
</dbReference>
<dbReference type="Pfam" id="PF13679">
    <property type="entry name" value="Methyltransf_32"/>
    <property type="match status" value="1"/>
</dbReference>
<reference evidence="2" key="1">
    <citation type="submission" date="2020-05" db="EMBL/GenBank/DDBJ databases">
        <authorList>
            <person name="Chiriac C."/>
            <person name="Salcher M."/>
            <person name="Ghai R."/>
            <person name="Kavagutti S V."/>
        </authorList>
    </citation>
    <scope>NUCLEOTIDE SEQUENCE</scope>
</reference>
<dbReference type="InterPro" id="IPR029063">
    <property type="entry name" value="SAM-dependent_MTases_sf"/>
</dbReference>
<dbReference type="GO" id="GO:0005737">
    <property type="term" value="C:cytoplasm"/>
    <property type="evidence" value="ECO:0007669"/>
    <property type="project" value="TreeGrafter"/>
</dbReference>
<feature type="domain" description="Methyltransferase" evidence="1">
    <location>
        <begin position="154"/>
        <end position="299"/>
    </location>
</feature>
<dbReference type="Gene3D" id="3.40.50.150">
    <property type="entry name" value="Vaccinia Virus protein VP39"/>
    <property type="match status" value="1"/>
</dbReference>
<gene>
    <name evidence="2" type="ORF">UFOPK3555_00755</name>
</gene>
<organism evidence="2">
    <name type="scientific">freshwater metagenome</name>
    <dbReference type="NCBI Taxonomy" id="449393"/>
    <lineage>
        <taxon>unclassified sequences</taxon>
        <taxon>metagenomes</taxon>
        <taxon>ecological metagenomes</taxon>
    </lineage>
</organism>
<dbReference type="CDD" id="cd02440">
    <property type="entry name" value="AdoMet_MTases"/>
    <property type="match status" value="1"/>
</dbReference>